<dbReference type="PIRSF" id="PIRSF006293">
    <property type="entry name" value="ExsB"/>
    <property type="match status" value="1"/>
</dbReference>
<feature type="binding site" evidence="11">
    <location>
        <begin position="9"/>
        <end position="19"/>
    </location>
    <ligand>
        <name>ATP</name>
        <dbReference type="ChEBI" id="CHEBI:30616"/>
    </ligand>
</feature>
<evidence type="ECO:0000256" key="11">
    <source>
        <dbReference type="HAMAP-Rule" id="MF_01633"/>
    </source>
</evidence>
<evidence type="ECO:0000256" key="5">
    <source>
        <dbReference type="ARBA" id="ARBA00022785"/>
    </source>
</evidence>
<dbReference type="EC" id="6.3.4.20" evidence="9 11"/>
<evidence type="ECO:0000313" key="12">
    <source>
        <dbReference type="EMBL" id="VFP86443.1"/>
    </source>
</evidence>
<keyword evidence="2 11" id="KW-0436">Ligase</keyword>
<sequence length="247" mass="27818">MQNTTVVLFSGGQDSTICLIQAVREYEFVHCVTFDYGQRHSYEIDVARDIAKKLGVSSHKFINVSILNDLISCSLTRKNLFISNFSKQHDMDLPDTFVPGRNIIFLILASVYAYQLKAETLITGVCETDYSGYPDCRNEFIIALNAAISLGISRQLIFKTPLMWLTKSEIWALADTLGVLHFVMNETITCYNGIKSDGCGQCNACHLRNKGLREYLSNKNAVKNSLYNKKTLHTTDVRPDVRPDVSI</sequence>
<comment type="pathway">
    <text evidence="1 11">Purine metabolism; 7-cyano-7-deazaguanine biosynthesis.</text>
</comment>
<feature type="binding site" evidence="11">
    <location>
        <position position="205"/>
    </location>
    <ligand>
        <name>Zn(2+)</name>
        <dbReference type="ChEBI" id="CHEBI:29105"/>
    </ligand>
</feature>
<reference evidence="12 13" key="1">
    <citation type="submission" date="2019-02" db="EMBL/GenBank/DDBJ databases">
        <authorList>
            <person name="Manzano-Marin A."/>
            <person name="Manzano-Marin A."/>
        </authorList>
    </citation>
    <scope>NUCLEOTIDE SEQUENCE [LARGE SCALE GENOMIC DNA]</scope>
    <source>
        <strain evidence="12 13">ErCipseudotsugae</strain>
    </source>
</reference>
<evidence type="ECO:0000256" key="1">
    <source>
        <dbReference type="ARBA" id="ARBA00005061"/>
    </source>
</evidence>
<dbReference type="GO" id="GO:0005524">
    <property type="term" value="F:ATP binding"/>
    <property type="evidence" value="ECO:0007669"/>
    <property type="project" value="UniProtKB-UniRule"/>
</dbReference>
<keyword evidence="3 11" id="KW-0479">Metal-binding</keyword>
<dbReference type="CDD" id="cd01995">
    <property type="entry name" value="QueC-like"/>
    <property type="match status" value="1"/>
</dbReference>
<keyword evidence="4 11" id="KW-0547">Nucleotide-binding</keyword>
<protein>
    <recommendedName>
        <fullName evidence="9 11">7-cyano-7-deazaguanine synthase</fullName>
        <ecNumber evidence="9 11">6.3.4.20</ecNumber>
    </recommendedName>
    <alternativeName>
        <fullName evidence="11">7-cyano-7-carbaguanine synthase</fullName>
    </alternativeName>
    <alternativeName>
        <fullName evidence="11">PreQ(0) synthase</fullName>
    </alternativeName>
    <alternativeName>
        <fullName evidence="11">Queuosine biosynthesis protein QueC</fullName>
    </alternativeName>
</protein>
<dbReference type="AlphaFoldDB" id="A0A451DIF3"/>
<dbReference type="OrthoDB" id="9789567at2"/>
<comment type="catalytic activity">
    <reaction evidence="10 11">
        <text>7-carboxy-7-carbaguanine + NH4(+) + 2 ATP = 7-cyano-7-carbaguanine + 2 AMP + 2 diphosphate + 2 H(+)</text>
        <dbReference type="Rhea" id="RHEA:27982"/>
        <dbReference type="ChEBI" id="CHEBI:15378"/>
        <dbReference type="ChEBI" id="CHEBI:28938"/>
        <dbReference type="ChEBI" id="CHEBI:30616"/>
        <dbReference type="ChEBI" id="CHEBI:33019"/>
        <dbReference type="ChEBI" id="CHEBI:45075"/>
        <dbReference type="ChEBI" id="CHEBI:61036"/>
        <dbReference type="ChEBI" id="CHEBI:456215"/>
        <dbReference type="EC" id="6.3.4.20"/>
    </reaction>
</comment>
<evidence type="ECO:0000256" key="9">
    <source>
        <dbReference type="ARBA" id="ARBA00039149"/>
    </source>
</evidence>
<dbReference type="NCBIfam" id="TIGR00364">
    <property type="entry name" value="7-cyano-7-deazaguanine synthase QueC"/>
    <property type="match status" value="1"/>
</dbReference>
<feature type="binding site" evidence="11">
    <location>
        <position position="190"/>
    </location>
    <ligand>
        <name>Zn(2+)</name>
        <dbReference type="ChEBI" id="CHEBI:29105"/>
    </ligand>
</feature>
<keyword evidence="7 11" id="KW-0067">ATP-binding</keyword>
<dbReference type="InterPro" id="IPR018317">
    <property type="entry name" value="QueC"/>
</dbReference>
<name>A0A451DIF3_9GAMM</name>
<evidence type="ECO:0000256" key="3">
    <source>
        <dbReference type="ARBA" id="ARBA00022723"/>
    </source>
</evidence>
<feature type="binding site" evidence="11">
    <location>
        <position position="199"/>
    </location>
    <ligand>
        <name>Zn(2+)</name>
        <dbReference type="ChEBI" id="CHEBI:29105"/>
    </ligand>
</feature>
<evidence type="ECO:0000256" key="10">
    <source>
        <dbReference type="ARBA" id="ARBA00047890"/>
    </source>
</evidence>
<accession>A0A451DIF3</accession>
<dbReference type="GO" id="GO:0008270">
    <property type="term" value="F:zinc ion binding"/>
    <property type="evidence" value="ECO:0007669"/>
    <property type="project" value="UniProtKB-UniRule"/>
</dbReference>
<evidence type="ECO:0000313" key="13">
    <source>
        <dbReference type="Proteomes" id="UP000294343"/>
    </source>
</evidence>
<dbReference type="RefSeq" id="WP_157989312.1">
    <property type="nucleotide sequence ID" value="NZ_LR217730.1"/>
</dbReference>
<dbReference type="EMBL" id="LR217730">
    <property type="protein sequence ID" value="VFP86443.1"/>
    <property type="molecule type" value="Genomic_DNA"/>
</dbReference>
<comment type="similarity">
    <text evidence="8 11">Belongs to the QueC family.</text>
</comment>
<proteinExistence type="inferred from homology"/>
<evidence type="ECO:0000256" key="4">
    <source>
        <dbReference type="ARBA" id="ARBA00022741"/>
    </source>
</evidence>
<dbReference type="PANTHER" id="PTHR42914:SF1">
    <property type="entry name" value="7-CYANO-7-DEAZAGUANINE SYNTHASE"/>
    <property type="match status" value="1"/>
</dbReference>
<keyword evidence="5 11" id="KW-0671">Queuosine biosynthesis</keyword>
<evidence type="ECO:0000256" key="7">
    <source>
        <dbReference type="ARBA" id="ARBA00022840"/>
    </source>
</evidence>
<comment type="function">
    <text evidence="11">Catalyzes the ATP-dependent conversion of 7-carboxy-7-deazaguanine (CDG) to 7-cyano-7-deazaguanine (preQ(0)).</text>
</comment>
<dbReference type="PANTHER" id="PTHR42914">
    <property type="entry name" value="7-CYANO-7-DEAZAGUANINE SYNTHASE"/>
    <property type="match status" value="1"/>
</dbReference>
<dbReference type="HAMAP" id="MF_01633">
    <property type="entry name" value="QueC"/>
    <property type="match status" value="1"/>
</dbReference>
<evidence type="ECO:0000256" key="2">
    <source>
        <dbReference type="ARBA" id="ARBA00022598"/>
    </source>
</evidence>
<dbReference type="Gene3D" id="3.40.50.620">
    <property type="entry name" value="HUPs"/>
    <property type="match status" value="1"/>
</dbReference>
<gene>
    <name evidence="11 12" type="primary">queC</name>
    <name evidence="12" type="ORF">ERCIPSPA2889_551</name>
</gene>
<evidence type="ECO:0000256" key="8">
    <source>
        <dbReference type="ARBA" id="ARBA00037993"/>
    </source>
</evidence>
<feature type="binding site" evidence="11">
    <location>
        <position position="202"/>
    </location>
    <ligand>
        <name>Zn(2+)</name>
        <dbReference type="ChEBI" id="CHEBI:29105"/>
    </ligand>
</feature>
<evidence type="ECO:0000256" key="6">
    <source>
        <dbReference type="ARBA" id="ARBA00022833"/>
    </source>
</evidence>
<dbReference type="InterPro" id="IPR014729">
    <property type="entry name" value="Rossmann-like_a/b/a_fold"/>
</dbReference>
<dbReference type="SUPFAM" id="SSF52402">
    <property type="entry name" value="Adenine nucleotide alpha hydrolases-like"/>
    <property type="match status" value="1"/>
</dbReference>
<dbReference type="UniPathway" id="UPA00391"/>
<comment type="cofactor">
    <cofactor evidence="11">
        <name>Zn(2+)</name>
        <dbReference type="ChEBI" id="CHEBI:29105"/>
    </cofactor>
    <text evidence="11">Binds 1 zinc ion per subunit.</text>
</comment>
<keyword evidence="6 11" id="KW-0862">Zinc</keyword>
<dbReference type="Pfam" id="PF06508">
    <property type="entry name" value="QueC"/>
    <property type="match status" value="1"/>
</dbReference>
<dbReference type="GO" id="GO:0016879">
    <property type="term" value="F:ligase activity, forming carbon-nitrogen bonds"/>
    <property type="evidence" value="ECO:0007669"/>
    <property type="project" value="UniProtKB-UniRule"/>
</dbReference>
<dbReference type="Proteomes" id="UP000294343">
    <property type="component" value="Chromosome"/>
</dbReference>
<dbReference type="GO" id="GO:0008616">
    <property type="term" value="P:tRNA queuosine(34) biosynthetic process"/>
    <property type="evidence" value="ECO:0007669"/>
    <property type="project" value="UniProtKB-UniRule"/>
</dbReference>
<organism evidence="12 13">
    <name type="scientific">Candidatus Erwinia haradaeae</name>
    <dbReference type="NCBI Taxonomy" id="1922217"/>
    <lineage>
        <taxon>Bacteria</taxon>
        <taxon>Pseudomonadati</taxon>
        <taxon>Pseudomonadota</taxon>
        <taxon>Gammaproteobacteria</taxon>
        <taxon>Enterobacterales</taxon>
        <taxon>Erwiniaceae</taxon>
        <taxon>Erwinia</taxon>
    </lineage>
</organism>